<dbReference type="InterPro" id="IPR028889">
    <property type="entry name" value="USP"/>
</dbReference>
<dbReference type="InterPro" id="IPR050164">
    <property type="entry name" value="Peptidase_C19"/>
</dbReference>
<dbReference type="Gene3D" id="3.30.40.10">
    <property type="entry name" value="Zinc/RING finger domain, C3HC4 (zinc finger)"/>
    <property type="match status" value="1"/>
</dbReference>
<keyword evidence="9" id="KW-0862">Zinc</keyword>
<dbReference type="GO" id="GO:0008270">
    <property type="term" value="F:zinc ion binding"/>
    <property type="evidence" value="ECO:0007669"/>
    <property type="project" value="UniProtKB-KW"/>
</dbReference>
<comment type="catalytic activity">
    <reaction evidence="1">
        <text>Thiol-dependent hydrolysis of ester, thioester, amide, peptide and isopeptide bonds formed by the C-terminal Gly of ubiquitin (a 76-residue protein attached to proteins as an intracellular targeting signal).</text>
        <dbReference type="EC" id="3.4.19.12"/>
    </reaction>
</comment>
<dbReference type="GO" id="GO:0005634">
    <property type="term" value="C:nucleus"/>
    <property type="evidence" value="ECO:0007669"/>
    <property type="project" value="TreeGrafter"/>
</dbReference>
<reference evidence="16" key="1">
    <citation type="journal article" date="2017" name="Front. Plant Sci.">
        <title>Climate Clever Clovers: New Paradigm to Reduce the Environmental Footprint of Ruminants by Breeding Low Methanogenic Forages Utilizing Haplotype Variation.</title>
        <authorList>
            <person name="Kaur P."/>
            <person name="Appels R."/>
            <person name="Bayer P.E."/>
            <person name="Keeble-Gagnere G."/>
            <person name="Wang J."/>
            <person name="Hirakawa H."/>
            <person name="Shirasawa K."/>
            <person name="Vercoe P."/>
            <person name="Stefanova K."/>
            <person name="Durmic Z."/>
            <person name="Nichols P."/>
            <person name="Revell C."/>
            <person name="Isobe S.N."/>
            <person name="Edwards D."/>
            <person name="Erskine W."/>
        </authorList>
    </citation>
    <scope>NUCLEOTIDE SEQUENCE [LARGE SCALE GENOMIC DNA]</scope>
    <source>
        <strain evidence="16">cv. Daliak</strain>
    </source>
</reference>
<dbReference type="InterPro" id="IPR038765">
    <property type="entry name" value="Papain-like_cys_pep_sf"/>
</dbReference>
<dbReference type="PROSITE" id="PS50235">
    <property type="entry name" value="USP_3"/>
    <property type="match status" value="1"/>
</dbReference>
<evidence type="ECO:0000256" key="4">
    <source>
        <dbReference type="ARBA" id="ARBA00022670"/>
    </source>
</evidence>
<accession>A0A2Z6LU70</accession>
<dbReference type="PANTHER" id="PTHR24006">
    <property type="entry name" value="UBIQUITIN CARBOXYL-TERMINAL HYDROLASE"/>
    <property type="match status" value="1"/>
</dbReference>
<evidence type="ECO:0000256" key="10">
    <source>
        <dbReference type="ARBA" id="ARBA00058678"/>
    </source>
</evidence>
<evidence type="ECO:0000256" key="7">
    <source>
        <dbReference type="ARBA" id="ARBA00022786"/>
    </source>
</evidence>
<evidence type="ECO:0000256" key="2">
    <source>
        <dbReference type="ARBA" id="ARBA00009085"/>
    </source>
</evidence>
<evidence type="ECO:0000313" key="16">
    <source>
        <dbReference type="Proteomes" id="UP000242715"/>
    </source>
</evidence>
<feature type="region of interest" description="Disordered" evidence="12">
    <location>
        <begin position="808"/>
        <end position="843"/>
    </location>
</feature>
<name>A0A2Z6LU70_TRISU</name>
<keyword evidence="4" id="KW-0645">Protease</keyword>
<feature type="domain" description="UBP-type" evidence="14">
    <location>
        <begin position="49"/>
        <end position="185"/>
    </location>
</feature>
<dbReference type="Proteomes" id="UP000242715">
    <property type="component" value="Unassembled WGS sequence"/>
</dbReference>
<dbReference type="PROSITE" id="PS00972">
    <property type="entry name" value="USP_1"/>
    <property type="match status" value="1"/>
</dbReference>
<evidence type="ECO:0000256" key="11">
    <source>
        <dbReference type="PROSITE-ProRule" id="PRU00502"/>
    </source>
</evidence>
<dbReference type="PROSITE" id="PS00973">
    <property type="entry name" value="USP_2"/>
    <property type="match status" value="1"/>
</dbReference>
<dbReference type="GO" id="GO:0005829">
    <property type="term" value="C:cytosol"/>
    <property type="evidence" value="ECO:0007669"/>
    <property type="project" value="TreeGrafter"/>
</dbReference>
<dbReference type="PROSITE" id="PS50271">
    <property type="entry name" value="ZF_UBP"/>
    <property type="match status" value="1"/>
</dbReference>
<proteinExistence type="inferred from homology"/>
<dbReference type="SUPFAM" id="SSF54001">
    <property type="entry name" value="Cysteine proteinases"/>
    <property type="match status" value="1"/>
</dbReference>
<evidence type="ECO:0000259" key="13">
    <source>
        <dbReference type="PROSITE" id="PS50235"/>
    </source>
</evidence>
<dbReference type="Pfam" id="PF02148">
    <property type="entry name" value="zf-UBP"/>
    <property type="match status" value="1"/>
</dbReference>
<keyword evidence="5" id="KW-0479">Metal-binding</keyword>
<dbReference type="EMBL" id="DF973258">
    <property type="protein sequence ID" value="GAU22941.1"/>
    <property type="molecule type" value="Genomic_DNA"/>
</dbReference>
<dbReference type="SMART" id="SM00290">
    <property type="entry name" value="ZnF_UBP"/>
    <property type="match status" value="1"/>
</dbReference>
<feature type="region of interest" description="Disordered" evidence="12">
    <location>
        <begin position="902"/>
        <end position="923"/>
    </location>
</feature>
<feature type="region of interest" description="Disordered" evidence="12">
    <location>
        <begin position="852"/>
        <end position="871"/>
    </location>
</feature>
<dbReference type="OrthoDB" id="2020758at2759"/>
<sequence length="1061" mass="116543">MAKKVKKKSRSFVKEQGVAVNSLPKTVTELDSPTIQSVDEGVSVAKATNPCPHLVKGVNLEILSRKIESSRSTSCQDCREGAADRRGGKGRGKHGKKKGGASLDSKSDSKSIWVCLECGHYNCGGVGLPTTPQCHAVGHARKTRHPLMVNIEKPQLCWCFRCNMLIQVDKIEKTDESSHPISDVVKLLKERSSVKLLVDTEDVSIGGGSVTAEIKSGSPSISDSYGKRGYVVRGMVNLGNTCFFNSIMQNLLAMNKLRDNFLKIDAPVGPLISSLKKLFTETNPESGLKNSINPRSFFGSVCSKSPQFRGYQQHDSHELLRCLLDGLSTEELAGMKQNGSLKTDGTSSNTSVDALFGGQISSTVCCNECKHSSTVYEPFLDLSLPVPTKKPPPRKAQQVSRAKKTKLPPKKGGKTQTRVKLNRDSDPLPVRNVPGQSFSHESSCPDQSVISVSGEMAASSSNSTVLDSEEISSVANKEDISPPNLVTVEESQQMQVVDSVANKISDSSDDFGWLDYVGAETMIDEESQQMQVVDSVANKISDSSDDFAWLDYVGAETMIDEDASVSQKEDAPEVQNSDIKDERLTVFTEQASYETMIDEDASVSQKEDAPEVQNSEIKDERLTVFTEQASCETSRPDCFLQEDQNLRPNFSSANGLEDEVPLQVQNSEVLLLPYKQVQNSEVLLLPYKEKSSSPGDIIERDAEASSSVLGGGPEESEFDGFGGLFTEPEVFAGPAPRPSSSGDVDAGIIIRNNSESDPDEVDDTDSPVSVESCLAHFIKPELLSDDNAWHCENCSKILRLQKKKAKQQARTLSDGNASGSQDESRHASNFEVSSTGNGDIKNDQSIESSISHVQHGTELENSQTDELPNDELQSSCLQQACNEESCNNSASDSCITGNVQQDAPILDNDDKDSEECSDKETDLESMRVNRDATKRVLIYKAPPVLTIHLKRFSQDARGRLSKLNGHVNFRETMDFRPYMDPRCINEETYEYQLVGVVEHSGTMRGGHYVAYVRGGQKNREKVDKKENESSTWYHASDAYVREVSLDEVLRCEAYILFYERN</sequence>
<feature type="domain" description="USP" evidence="13">
    <location>
        <begin position="233"/>
        <end position="1061"/>
    </location>
</feature>
<evidence type="ECO:0000256" key="9">
    <source>
        <dbReference type="ARBA" id="ARBA00022833"/>
    </source>
</evidence>
<feature type="compositionally biased region" description="Basic and acidic residues" evidence="12">
    <location>
        <begin position="78"/>
        <end position="87"/>
    </location>
</feature>
<evidence type="ECO:0000256" key="12">
    <source>
        <dbReference type="SAM" id="MobiDB-lite"/>
    </source>
</evidence>
<dbReference type="GO" id="GO:0006508">
    <property type="term" value="P:proteolysis"/>
    <property type="evidence" value="ECO:0007669"/>
    <property type="project" value="UniProtKB-KW"/>
</dbReference>
<evidence type="ECO:0000256" key="3">
    <source>
        <dbReference type="ARBA" id="ARBA00012759"/>
    </source>
</evidence>
<keyword evidence="6 11" id="KW-0863">Zinc-finger</keyword>
<evidence type="ECO:0000259" key="14">
    <source>
        <dbReference type="PROSITE" id="PS50271"/>
    </source>
</evidence>
<evidence type="ECO:0000313" key="15">
    <source>
        <dbReference type="EMBL" id="GAU22941.1"/>
    </source>
</evidence>
<protein>
    <recommendedName>
        <fullName evidence="3">ubiquitinyl hydrolase 1</fullName>
        <ecNumber evidence="3">3.4.19.12</ecNumber>
    </recommendedName>
</protein>
<dbReference type="GO" id="GO:0016579">
    <property type="term" value="P:protein deubiquitination"/>
    <property type="evidence" value="ECO:0007669"/>
    <property type="project" value="InterPro"/>
</dbReference>
<feature type="compositionally biased region" description="Basic and acidic residues" evidence="12">
    <location>
        <begin position="914"/>
        <end position="923"/>
    </location>
</feature>
<dbReference type="InterPro" id="IPR001394">
    <property type="entry name" value="Peptidase_C19_UCH"/>
</dbReference>
<keyword evidence="16" id="KW-1185">Reference proteome</keyword>
<dbReference type="Gene3D" id="3.90.70.10">
    <property type="entry name" value="Cysteine proteinases"/>
    <property type="match status" value="3"/>
</dbReference>
<dbReference type="InterPro" id="IPR001607">
    <property type="entry name" value="Znf_UBP"/>
</dbReference>
<dbReference type="EC" id="3.4.19.12" evidence="3"/>
<keyword evidence="8" id="KW-0378">Hydrolase</keyword>
<feature type="region of interest" description="Disordered" evidence="12">
    <location>
        <begin position="78"/>
        <end position="106"/>
    </location>
</feature>
<evidence type="ECO:0000256" key="8">
    <source>
        <dbReference type="ARBA" id="ARBA00022801"/>
    </source>
</evidence>
<comment type="function">
    <text evidence="10">Recognizes and hydrolyzes the peptide bond at the C-terminal Gly of ubiquitin. Involved in the processing of poly-ubiquitin precursors as well as that of ubiquitinated proteins. Is involved in resistance to the arginine analog canavanine (CAN).</text>
</comment>
<feature type="region of interest" description="Disordered" evidence="12">
    <location>
        <begin position="384"/>
        <end position="419"/>
    </location>
</feature>
<evidence type="ECO:0000256" key="1">
    <source>
        <dbReference type="ARBA" id="ARBA00000707"/>
    </source>
</evidence>
<keyword evidence="7" id="KW-0833">Ubl conjugation pathway</keyword>
<evidence type="ECO:0000256" key="5">
    <source>
        <dbReference type="ARBA" id="ARBA00022723"/>
    </source>
</evidence>
<feature type="region of interest" description="Disordered" evidence="12">
    <location>
        <begin position="703"/>
        <end position="746"/>
    </location>
</feature>
<dbReference type="AlphaFoldDB" id="A0A2Z6LU70"/>
<dbReference type="FunFam" id="3.30.40.10:FF:000900">
    <property type="entry name" value="Ubiquitinyl hydrolase 1"/>
    <property type="match status" value="1"/>
</dbReference>
<dbReference type="InterPro" id="IPR018200">
    <property type="entry name" value="USP_CS"/>
</dbReference>
<dbReference type="GO" id="GO:0004843">
    <property type="term" value="F:cysteine-type deubiquitinase activity"/>
    <property type="evidence" value="ECO:0007669"/>
    <property type="project" value="UniProtKB-EC"/>
</dbReference>
<organism evidence="15 16">
    <name type="scientific">Trifolium subterraneum</name>
    <name type="common">Subterranean clover</name>
    <dbReference type="NCBI Taxonomy" id="3900"/>
    <lineage>
        <taxon>Eukaryota</taxon>
        <taxon>Viridiplantae</taxon>
        <taxon>Streptophyta</taxon>
        <taxon>Embryophyta</taxon>
        <taxon>Tracheophyta</taxon>
        <taxon>Spermatophyta</taxon>
        <taxon>Magnoliopsida</taxon>
        <taxon>eudicotyledons</taxon>
        <taxon>Gunneridae</taxon>
        <taxon>Pentapetalae</taxon>
        <taxon>rosids</taxon>
        <taxon>fabids</taxon>
        <taxon>Fabales</taxon>
        <taxon>Fabaceae</taxon>
        <taxon>Papilionoideae</taxon>
        <taxon>50 kb inversion clade</taxon>
        <taxon>NPAAA clade</taxon>
        <taxon>Hologalegina</taxon>
        <taxon>IRL clade</taxon>
        <taxon>Trifolieae</taxon>
        <taxon>Trifolium</taxon>
    </lineage>
</organism>
<dbReference type="PANTHER" id="PTHR24006:SF781">
    <property type="entry name" value="LD34905P"/>
    <property type="match status" value="1"/>
</dbReference>
<evidence type="ECO:0000256" key="6">
    <source>
        <dbReference type="ARBA" id="ARBA00022771"/>
    </source>
</evidence>
<comment type="similarity">
    <text evidence="2">Belongs to the peptidase C19 family.</text>
</comment>
<dbReference type="InterPro" id="IPR013083">
    <property type="entry name" value="Znf_RING/FYVE/PHD"/>
</dbReference>
<feature type="compositionally biased region" description="Polar residues" evidence="12">
    <location>
        <begin position="810"/>
        <end position="821"/>
    </location>
</feature>
<feature type="compositionally biased region" description="Basic residues" evidence="12">
    <location>
        <begin position="88"/>
        <end position="99"/>
    </location>
</feature>
<feature type="compositionally biased region" description="Basic residues" evidence="12">
    <location>
        <begin position="401"/>
        <end position="413"/>
    </location>
</feature>
<dbReference type="SUPFAM" id="SSF57850">
    <property type="entry name" value="RING/U-box"/>
    <property type="match status" value="1"/>
</dbReference>
<feature type="compositionally biased region" description="Polar residues" evidence="12">
    <location>
        <begin position="830"/>
        <end position="843"/>
    </location>
</feature>
<dbReference type="Pfam" id="PF00443">
    <property type="entry name" value="UCH"/>
    <property type="match status" value="1"/>
</dbReference>
<gene>
    <name evidence="15" type="ORF">TSUD_326690</name>
</gene>